<organism evidence="2 3">
    <name type="scientific">Cerrena zonata</name>
    <dbReference type="NCBI Taxonomy" id="2478898"/>
    <lineage>
        <taxon>Eukaryota</taxon>
        <taxon>Fungi</taxon>
        <taxon>Dikarya</taxon>
        <taxon>Basidiomycota</taxon>
        <taxon>Agaricomycotina</taxon>
        <taxon>Agaricomycetes</taxon>
        <taxon>Polyporales</taxon>
        <taxon>Cerrenaceae</taxon>
        <taxon>Cerrena</taxon>
    </lineage>
</organism>
<dbReference type="Pfam" id="PF12680">
    <property type="entry name" value="SnoaL_2"/>
    <property type="match status" value="1"/>
</dbReference>
<dbReference type="PANTHER" id="PTHR39598:SF1">
    <property type="entry name" value="AUSTINOID BIOSYNTHESIS CLUSTERS PROTEIN F-RELATED"/>
    <property type="match status" value="1"/>
</dbReference>
<name>A0AAW0GSD4_9APHY</name>
<evidence type="ECO:0000313" key="2">
    <source>
        <dbReference type="EMBL" id="KAK7692439.1"/>
    </source>
</evidence>
<reference evidence="2 3" key="1">
    <citation type="submission" date="2022-09" db="EMBL/GenBank/DDBJ databases">
        <authorList>
            <person name="Palmer J.M."/>
        </authorList>
    </citation>
    <scope>NUCLEOTIDE SEQUENCE [LARGE SCALE GENOMIC DNA]</scope>
    <source>
        <strain evidence="2 3">DSM 7382</strain>
    </source>
</reference>
<keyword evidence="3" id="KW-1185">Reference proteome</keyword>
<dbReference type="InterPro" id="IPR037401">
    <property type="entry name" value="SnoaL-like"/>
</dbReference>
<accession>A0AAW0GSD4</accession>
<dbReference type="AlphaFoldDB" id="A0AAW0GSD4"/>
<dbReference type="EMBL" id="JASBNA010000004">
    <property type="protein sequence ID" value="KAK7692439.1"/>
    <property type="molecule type" value="Genomic_DNA"/>
</dbReference>
<dbReference type="PANTHER" id="PTHR39598">
    <property type="entry name" value="AUSTINOL SYNTHESIS PROTEIN F-RELATED"/>
    <property type="match status" value="1"/>
</dbReference>
<gene>
    <name evidence="2" type="ORF">QCA50_004064</name>
</gene>
<feature type="domain" description="SnoaL-like" evidence="1">
    <location>
        <begin position="22"/>
        <end position="119"/>
    </location>
</feature>
<dbReference type="Gene3D" id="3.10.450.50">
    <property type="match status" value="1"/>
</dbReference>
<protein>
    <recommendedName>
        <fullName evidence="1">SnoaL-like domain-containing protein</fullName>
    </recommendedName>
</protein>
<comment type="caution">
    <text evidence="2">The sequence shown here is derived from an EMBL/GenBank/DDBJ whole genome shotgun (WGS) entry which is preliminary data.</text>
</comment>
<proteinExistence type="predicted"/>
<evidence type="ECO:0000259" key="1">
    <source>
        <dbReference type="Pfam" id="PF12680"/>
    </source>
</evidence>
<evidence type="ECO:0000313" key="3">
    <source>
        <dbReference type="Proteomes" id="UP001385951"/>
    </source>
</evidence>
<dbReference type="Proteomes" id="UP001385951">
    <property type="component" value="Unassembled WGS sequence"/>
</dbReference>
<dbReference type="InterPro" id="IPR050977">
    <property type="entry name" value="Fungal_Meroterpenoid_Isomerase"/>
</dbReference>
<dbReference type="SUPFAM" id="SSF54427">
    <property type="entry name" value="NTF2-like"/>
    <property type="match status" value="1"/>
</dbReference>
<sequence length="159" mass="17552">MSSSTLSGAIPSQPSPQIQVVIDFLASFGRKDFETIASLASDDYVHYVLPKTLGIPPSEKTPWLKSTQEMLGIFNNDFKLDIEEIVEGQNAVIIHAESSATTTTGAKYNNEYVIIFELKTDTEGAVKIKRAKEFVNSKFTAEFFAAERARQAARNKDAV</sequence>
<dbReference type="InterPro" id="IPR032710">
    <property type="entry name" value="NTF2-like_dom_sf"/>
</dbReference>